<evidence type="ECO:0000256" key="10">
    <source>
        <dbReference type="SAM" id="MobiDB-lite"/>
    </source>
</evidence>
<organism evidence="11 12">
    <name type="scientific">Mya arenaria</name>
    <name type="common">Soft-shell clam</name>
    <dbReference type="NCBI Taxonomy" id="6604"/>
    <lineage>
        <taxon>Eukaryota</taxon>
        <taxon>Metazoa</taxon>
        <taxon>Spiralia</taxon>
        <taxon>Lophotrochozoa</taxon>
        <taxon>Mollusca</taxon>
        <taxon>Bivalvia</taxon>
        <taxon>Autobranchia</taxon>
        <taxon>Heteroconchia</taxon>
        <taxon>Euheterodonta</taxon>
        <taxon>Imparidentia</taxon>
        <taxon>Neoheterodontei</taxon>
        <taxon>Myida</taxon>
        <taxon>Myoidea</taxon>
        <taxon>Myidae</taxon>
        <taxon>Mya</taxon>
    </lineage>
</organism>
<keyword evidence="7" id="KW-0333">Golgi apparatus</keyword>
<evidence type="ECO:0000256" key="8">
    <source>
        <dbReference type="ARBA" id="ARBA00023136"/>
    </source>
</evidence>
<comment type="similarity">
    <text evidence="2">Belongs to the galactose-3-O-sulfotransferase family.</text>
</comment>
<dbReference type="Gene3D" id="3.40.50.300">
    <property type="entry name" value="P-loop containing nucleotide triphosphate hydrolases"/>
    <property type="match status" value="1"/>
</dbReference>
<evidence type="ECO:0000256" key="5">
    <source>
        <dbReference type="ARBA" id="ARBA00022968"/>
    </source>
</evidence>
<evidence type="ECO:0000256" key="2">
    <source>
        <dbReference type="ARBA" id="ARBA00008124"/>
    </source>
</evidence>
<dbReference type="Proteomes" id="UP001164746">
    <property type="component" value="Chromosome 5"/>
</dbReference>
<keyword evidence="4" id="KW-0812">Transmembrane</keyword>
<keyword evidence="5" id="KW-0735">Signal-anchor</keyword>
<sequence>MFKQLNCPEAGCPNHRAGPPNNGLYFPHKPKKVTAEPVPLNVIEDVDKEIRHVAFLKVHKTASSTAQNVFLRFGDARNLTFVLAHTKGESGWLNVISYTNTLTTSNVVPPPRGRHFDLLCCHVIYNRRSFEAMLPKDTFYVGIVREPVSRFQSAVKYFSPRFILKIPGENPLETYAKDPVKYEPIDPKTSFTNNRMALEFGFPMALFPGKSLNGSKFEIKKYLEKLDKEFNFIIISEMFEESMVMMKRILNWGTKDILYVDKNVAQGKLNTRKLLPGSAKDSLQRFLYLDTALYDFAVKRFKRQVASEGDDFNDEVASFKTIQASVRQFCSKNNPVALTVKETKWNSDFTVAKTDCKLFFKHEKDLIQKQRLRMYGTLDN</sequence>
<dbReference type="InterPro" id="IPR027417">
    <property type="entry name" value="P-loop_NTPase"/>
</dbReference>
<protein>
    <submittedName>
        <fullName evidence="11">G3ST3-like protein</fullName>
    </submittedName>
</protein>
<evidence type="ECO:0000256" key="7">
    <source>
        <dbReference type="ARBA" id="ARBA00023034"/>
    </source>
</evidence>
<keyword evidence="6" id="KW-1133">Transmembrane helix</keyword>
<keyword evidence="9" id="KW-0325">Glycoprotein</keyword>
<evidence type="ECO:0000313" key="11">
    <source>
        <dbReference type="EMBL" id="WAR06094.1"/>
    </source>
</evidence>
<dbReference type="EMBL" id="CP111016">
    <property type="protein sequence ID" value="WAR06094.1"/>
    <property type="molecule type" value="Genomic_DNA"/>
</dbReference>
<name>A0ABY7ECH9_MYAAR</name>
<keyword evidence="8" id="KW-0472">Membrane</keyword>
<evidence type="ECO:0000256" key="6">
    <source>
        <dbReference type="ARBA" id="ARBA00022989"/>
    </source>
</evidence>
<accession>A0ABY7ECH9</accession>
<dbReference type="PANTHER" id="PTHR14647:SF87">
    <property type="entry name" value="PUTATIVE-RELATED"/>
    <property type="match status" value="1"/>
</dbReference>
<keyword evidence="3" id="KW-0808">Transferase</keyword>
<evidence type="ECO:0000256" key="1">
    <source>
        <dbReference type="ARBA" id="ARBA00004323"/>
    </source>
</evidence>
<dbReference type="InterPro" id="IPR009729">
    <property type="entry name" value="Gal-3-0_sulfotransfrase"/>
</dbReference>
<dbReference type="Pfam" id="PF06990">
    <property type="entry name" value="Gal-3-0_sulfotr"/>
    <property type="match status" value="1"/>
</dbReference>
<reference evidence="11" key="1">
    <citation type="submission" date="2022-11" db="EMBL/GenBank/DDBJ databases">
        <title>Centuries of genome instability and evolution in soft-shell clam transmissible cancer (bioRxiv).</title>
        <authorList>
            <person name="Hart S.F.M."/>
            <person name="Yonemitsu M.A."/>
            <person name="Giersch R.M."/>
            <person name="Beal B.F."/>
            <person name="Arriagada G."/>
            <person name="Davis B.W."/>
            <person name="Ostrander E.A."/>
            <person name="Goff S.P."/>
            <person name="Metzger M.J."/>
        </authorList>
    </citation>
    <scope>NUCLEOTIDE SEQUENCE</scope>
    <source>
        <strain evidence="11">MELC-2E11</strain>
        <tissue evidence="11">Siphon/mantle</tissue>
    </source>
</reference>
<evidence type="ECO:0000256" key="4">
    <source>
        <dbReference type="ARBA" id="ARBA00022692"/>
    </source>
</evidence>
<comment type="subcellular location">
    <subcellularLocation>
        <location evidence="1">Golgi apparatus membrane</location>
        <topology evidence="1">Single-pass type II membrane protein</topology>
    </subcellularLocation>
</comment>
<evidence type="ECO:0000256" key="9">
    <source>
        <dbReference type="ARBA" id="ARBA00023180"/>
    </source>
</evidence>
<proteinExistence type="inferred from homology"/>
<gene>
    <name evidence="11" type="ORF">MAR_021463</name>
</gene>
<dbReference type="PANTHER" id="PTHR14647">
    <property type="entry name" value="GALACTOSE-3-O-SULFOTRANSFERASE"/>
    <property type="match status" value="1"/>
</dbReference>
<evidence type="ECO:0000256" key="3">
    <source>
        <dbReference type="ARBA" id="ARBA00022679"/>
    </source>
</evidence>
<evidence type="ECO:0000313" key="12">
    <source>
        <dbReference type="Proteomes" id="UP001164746"/>
    </source>
</evidence>
<feature type="region of interest" description="Disordered" evidence="10">
    <location>
        <begin position="1"/>
        <end position="26"/>
    </location>
</feature>
<keyword evidence="12" id="KW-1185">Reference proteome</keyword>